<dbReference type="GO" id="GO:0008324">
    <property type="term" value="F:monoatomic cation transmembrane transporter activity"/>
    <property type="evidence" value="ECO:0007669"/>
    <property type="project" value="InterPro"/>
</dbReference>
<evidence type="ECO:0000313" key="10">
    <source>
        <dbReference type="EMBL" id="SLN25293.1"/>
    </source>
</evidence>
<feature type="transmembrane region" description="Helical" evidence="8">
    <location>
        <begin position="166"/>
        <end position="186"/>
    </location>
</feature>
<evidence type="ECO:0000256" key="5">
    <source>
        <dbReference type="ARBA" id="ARBA00022692"/>
    </source>
</evidence>
<feature type="transmembrane region" description="Helical" evidence="8">
    <location>
        <begin position="416"/>
        <end position="436"/>
    </location>
</feature>
<keyword evidence="7 8" id="KW-0472">Membrane</keyword>
<gene>
    <name evidence="10" type="primary">aspT_1</name>
    <name evidence="10" type="ORF">RUM8411_01032</name>
</gene>
<feature type="transmembrane region" description="Helical" evidence="8">
    <location>
        <begin position="94"/>
        <end position="115"/>
    </location>
</feature>
<name>A0A1X6YMQ6_9RHOB</name>
<dbReference type="PROSITE" id="PS51202">
    <property type="entry name" value="RCK_C"/>
    <property type="match status" value="1"/>
</dbReference>
<dbReference type="InterPro" id="IPR036721">
    <property type="entry name" value="RCK_C_sf"/>
</dbReference>
<feature type="transmembrane region" description="Helical" evidence="8">
    <location>
        <begin position="65"/>
        <end position="87"/>
    </location>
</feature>
<evidence type="ECO:0000256" key="2">
    <source>
        <dbReference type="ARBA" id="ARBA00009854"/>
    </source>
</evidence>
<feature type="transmembrane region" description="Helical" evidence="8">
    <location>
        <begin position="479"/>
        <end position="501"/>
    </location>
</feature>
<protein>
    <submittedName>
        <fullName evidence="10">Aspartate/alanine antiporter</fullName>
    </submittedName>
</protein>
<dbReference type="PANTHER" id="PTHR30445">
    <property type="entry name" value="K(+)_H(+) ANTIPORTER SUBUNIT KHTT"/>
    <property type="match status" value="1"/>
</dbReference>
<keyword evidence="4" id="KW-1003">Cell membrane</keyword>
<feature type="transmembrane region" description="Helical" evidence="8">
    <location>
        <begin position="12"/>
        <end position="28"/>
    </location>
</feature>
<dbReference type="Pfam" id="PF02080">
    <property type="entry name" value="TrkA_C"/>
    <property type="match status" value="1"/>
</dbReference>
<dbReference type="PANTHER" id="PTHR30445:SF9">
    <property type="match status" value="1"/>
</dbReference>
<feature type="transmembrane region" description="Helical" evidence="8">
    <location>
        <begin position="543"/>
        <end position="566"/>
    </location>
</feature>
<comment type="similarity">
    <text evidence="2">Belongs to the AAE transporter (TC 2.A.81) family.</text>
</comment>
<evidence type="ECO:0000259" key="9">
    <source>
        <dbReference type="PROSITE" id="PS51202"/>
    </source>
</evidence>
<dbReference type="SUPFAM" id="SSF116726">
    <property type="entry name" value="TrkA C-terminal domain-like"/>
    <property type="match status" value="2"/>
</dbReference>
<dbReference type="InterPro" id="IPR050144">
    <property type="entry name" value="AAE_transporter"/>
</dbReference>
<dbReference type="InterPro" id="IPR022457">
    <property type="entry name" value="Asp_Ala_antiprt"/>
</dbReference>
<evidence type="ECO:0000256" key="6">
    <source>
        <dbReference type="ARBA" id="ARBA00022989"/>
    </source>
</evidence>
<sequence length="567" mass="59788">MMELIAEQLRAFPIMALFLCLGLGYGVGKFRVGKFELGGIAGTLLVAVFVGQIGGITLSTDVQNVFFSLFIFMVGYNGGPQFFAALNRTALTKLLAAFMMTLWGLFFVIVVARLAGLDKGLAAGLAAGGLTQSAIIGTAGNAIDLLGLAADEAEKLKTNIAVGYSVTYIFGSIGPILAVSIIPIIMRCDLRQEAIKLAQKLSGGGRKLADGEFLPMNRFEARAYQVNDDAAIAGQTVKSIEAEYDGDLLVERLLQNGVPVDPAPDTVVGVGDVIVVSGLVVTLVQFEGTASGEIGEYPPELTVVEERRNVVVTNRKLAGKTLEQLNKALTPDQRRGVHISKITRMGHDVPVLLNTEIHAGDEISIVGHKNDLNRVAKQAGYVPPAASVTNFIALGIGVAVGYLIGEISFVIAGTKVALGSGLGCLITGLIIGYLRIRRPKIGGINRGAANFLQSFGLAVFVGVVGLNAGKPALEAIQQYGITLLLLGILVTMMPMIVQFPINYFALRIRNPVEACAVVTGSRSGNPGFATLLEKAGNSTPTPAFTMTYAVANIFLTLWGPLVVAFVP</sequence>
<feature type="transmembrane region" description="Helical" evidence="8">
    <location>
        <begin position="381"/>
        <end position="404"/>
    </location>
</feature>
<keyword evidence="6 8" id="KW-1133">Transmembrane helix</keyword>
<dbReference type="RefSeq" id="WP_200818532.1">
    <property type="nucleotide sequence ID" value="NZ_FWFP01000002.1"/>
</dbReference>
<keyword evidence="3" id="KW-0813">Transport</keyword>
<dbReference type="InterPro" id="IPR006512">
    <property type="entry name" value="YidE_YbjL"/>
</dbReference>
<evidence type="ECO:0000256" key="3">
    <source>
        <dbReference type="ARBA" id="ARBA00022448"/>
    </source>
</evidence>
<comment type="subcellular location">
    <subcellularLocation>
        <location evidence="1">Cell membrane</location>
        <topology evidence="1">Multi-pass membrane protein</topology>
    </subcellularLocation>
</comment>
<dbReference type="InterPro" id="IPR006037">
    <property type="entry name" value="RCK_C"/>
</dbReference>
<feature type="domain" description="RCK C-terminal" evidence="9">
    <location>
        <begin position="209"/>
        <end position="292"/>
    </location>
</feature>
<evidence type="ECO:0000256" key="7">
    <source>
        <dbReference type="ARBA" id="ARBA00023136"/>
    </source>
</evidence>
<dbReference type="GO" id="GO:0006813">
    <property type="term" value="P:potassium ion transport"/>
    <property type="evidence" value="ECO:0007669"/>
    <property type="project" value="InterPro"/>
</dbReference>
<evidence type="ECO:0000256" key="8">
    <source>
        <dbReference type="SAM" id="Phobius"/>
    </source>
</evidence>
<accession>A0A1X6YMQ6</accession>
<feature type="transmembrane region" description="Helical" evidence="8">
    <location>
        <begin position="40"/>
        <end position="59"/>
    </location>
</feature>
<dbReference type="EMBL" id="FWFP01000002">
    <property type="protein sequence ID" value="SLN25293.1"/>
    <property type="molecule type" value="Genomic_DNA"/>
</dbReference>
<reference evidence="11" key="1">
    <citation type="submission" date="2017-03" db="EMBL/GenBank/DDBJ databases">
        <authorList>
            <person name="Rodrigo-Torres L."/>
            <person name="Arahal R.D."/>
            <person name="Lucena T."/>
        </authorList>
    </citation>
    <scope>NUCLEOTIDE SEQUENCE [LARGE SCALE GENOMIC DNA]</scope>
    <source>
        <strain evidence="11">CECT 8411</strain>
    </source>
</reference>
<dbReference type="Proteomes" id="UP000193778">
    <property type="component" value="Unassembled WGS sequence"/>
</dbReference>
<organism evidence="10 11">
    <name type="scientific">Ruegeria meonggei</name>
    <dbReference type="NCBI Taxonomy" id="1446476"/>
    <lineage>
        <taxon>Bacteria</taxon>
        <taxon>Pseudomonadati</taxon>
        <taxon>Pseudomonadota</taxon>
        <taxon>Alphaproteobacteria</taxon>
        <taxon>Rhodobacterales</taxon>
        <taxon>Roseobacteraceae</taxon>
        <taxon>Ruegeria</taxon>
    </lineage>
</organism>
<dbReference type="Pfam" id="PF06826">
    <property type="entry name" value="Asp-Al_Ex"/>
    <property type="match status" value="2"/>
</dbReference>
<keyword evidence="5 8" id="KW-0812">Transmembrane</keyword>
<feature type="transmembrane region" description="Helical" evidence="8">
    <location>
        <begin position="448"/>
        <end position="467"/>
    </location>
</feature>
<dbReference type="Gene3D" id="3.30.70.1450">
    <property type="entry name" value="Regulator of K+ conductance, C-terminal domain"/>
    <property type="match status" value="1"/>
</dbReference>
<dbReference type="NCBIfam" id="TIGR03802">
    <property type="entry name" value="Asp_Ala_antiprt"/>
    <property type="match status" value="1"/>
</dbReference>
<evidence type="ECO:0000313" key="11">
    <source>
        <dbReference type="Proteomes" id="UP000193778"/>
    </source>
</evidence>
<keyword evidence="11" id="KW-1185">Reference proteome</keyword>
<evidence type="ECO:0000256" key="1">
    <source>
        <dbReference type="ARBA" id="ARBA00004651"/>
    </source>
</evidence>
<dbReference type="AlphaFoldDB" id="A0A1X6YMQ6"/>
<dbReference type="GO" id="GO:0005886">
    <property type="term" value="C:plasma membrane"/>
    <property type="evidence" value="ECO:0007669"/>
    <property type="project" value="UniProtKB-SubCell"/>
</dbReference>
<proteinExistence type="inferred from homology"/>
<evidence type="ECO:0000256" key="4">
    <source>
        <dbReference type="ARBA" id="ARBA00022475"/>
    </source>
</evidence>